<evidence type="ECO:0000259" key="9">
    <source>
        <dbReference type="Pfam" id="PF07282"/>
    </source>
</evidence>
<dbReference type="Pfam" id="PF01385">
    <property type="entry name" value="OrfB_IS605"/>
    <property type="match status" value="1"/>
</dbReference>
<dbReference type="RefSeq" id="WP_268616949.1">
    <property type="nucleotide sequence ID" value="NZ_JAMDMX010000079.1"/>
</dbReference>
<keyword evidence="12" id="KW-1185">Reference proteome</keyword>
<keyword evidence="11" id="KW-0255">Endonuclease</keyword>
<evidence type="ECO:0000313" key="11">
    <source>
        <dbReference type="EMBL" id="MCY9695727.1"/>
    </source>
</evidence>
<evidence type="ECO:0000256" key="7">
    <source>
        <dbReference type="ARBA" id="ARBA00023172"/>
    </source>
</evidence>
<evidence type="ECO:0000313" key="12">
    <source>
        <dbReference type="Proteomes" id="UP001527099"/>
    </source>
</evidence>
<reference evidence="11 12" key="1">
    <citation type="submission" date="2022-05" db="EMBL/GenBank/DDBJ databases">
        <title>Genome Sequencing of Bee-Associated Microbes.</title>
        <authorList>
            <person name="Dunlap C."/>
        </authorList>
    </citation>
    <scope>NUCLEOTIDE SEQUENCE [LARGE SCALE GENOMIC DNA]</scope>
    <source>
        <strain evidence="11 12">NRRL B-14421</strain>
    </source>
</reference>
<dbReference type="InterPro" id="IPR051399">
    <property type="entry name" value="RNA-guided_DNA_endo/Transpos"/>
</dbReference>
<dbReference type="PANTHER" id="PTHR30405:SF25">
    <property type="entry name" value="RNA-GUIDED DNA ENDONUCLEASE INSQ-RELATED"/>
    <property type="match status" value="1"/>
</dbReference>
<accession>A0ABT4GHR5</accession>
<comment type="similarity">
    <text evidence="1">In the C-terminal section; belongs to the transposase 35 family.</text>
</comment>
<dbReference type="InterPro" id="IPR053522">
    <property type="entry name" value="RNA-guided_endonuclease_TnpB"/>
</dbReference>
<evidence type="ECO:0000259" key="8">
    <source>
        <dbReference type="Pfam" id="PF01385"/>
    </source>
</evidence>
<sequence>MLYHKAFSYRIYPTKEQENLLRKTFGSCRFVFNRFLAEWNQAFTETNKGLSYNTCATQLPALKQEFEWLKEVDSIALQSAIRNLADGFDRFFKRQNADPRFKCRKNPVQSYTTKYTNGNIAIEGHFLKLPKLGRIRFANSRPLNGRILSATVRQNAAGKYFVSILCEAEIQSLPEIAKVVGIDLGIKTFAVCSDGQAFANPKHLSKYEKQLAFWQRRLSRRTNGGYNWKKAKVKIARIHEKIVNCRKDFLHKLSTKLIRENQTICLEDLQVSNLIKNNKLAKSIVEVSWSMFRTFLMYKADWYNRTISVVAKNFPSSQLCHVCGTRNSDVKDLALRVWTCMGCGSLHDRDHNASQNIKHEGIRLLVG</sequence>
<evidence type="ECO:0000256" key="5">
    <source>
        <dbReference type="ARBA" id="ARBA00022833"/>
    </source>
</evidence>
<evidence type="ECO:0000256" key="6">
    <source>
        <dbReference type="ARBA" id="ARBA00023125"/>
    </source>
</evidence>
<feature type="domain" description="Cas12f1-like TNB" evidence="9">
    <location>
        <begin position="289"/>
        <end position="357"/>
    </location>
</feature>
<dbReference type="EMBL" id="JAMDMX010000079">
    <property type="protein sequence ID" value="MCY9695727.1"/>
    <property type="molecule type" value="Genomic_DNA"/>
</dbReference>
<keyword evidence="6" id="KW-0238">DNA-binding</keyword>
<dbReference type="GO" id="GO:0004519">
    <property type="term" value="F:endonuclease activity"/>
    <property type="evidence" value="ECO:0007669"/>
    <property type="project" value="UniProtKB-KW"/>
</dbReference>
<name>A0ABT4GHR5_9BACL</name>
<dbReference type="PANTHER" id="PTHR30405">
    <property type="entry name" value="TRANSPOSASE"/>
    <property type="match status" value="1"/>
</dbReference>
<dbReference type="NCBIfam" id="NF038281">
    <property type="entry name" value="IS200_TnpB"/>
    <property type="match status" value="1"/>
</dbReference>
<keyword evidence="11" id="KW-0378">Hydrolase</keyword>
<evidence type="ECO:0000256" key="1">
    <source>
        <dbReference type="ARBA" id="ARBA00008761"/>
    </source>
</evidence>
<dbReference type="InterPro" id="IPR021027">
    <property type="entry name" value="Transposase_put_HTH"/>
</dbReference>
<comment type="similarity">
    <text evidence="2">In the N-terminal section; belongs to the transposase 2 family.</text>
</comment>
<keyword evidence="5" id="KW-0862">Zinc</keyword>
<dbReference type="Pfam" id="PF07282">
    <property type="entry name" value="Cas12f1-like_TNB"/>
    <property type="match status" value="1"/>
</dbReference>
<gene>
    <name evidence="11" type="primary">tnpB</name>
    <name evidence="11" type="ORF">M5X19_22880</name>
</gene>
<comment type="caution">
    <text evidence="11">The sequence shown here is derived from an EMBL/GenBank/DDBJ whole genome shotgun (WGS) entry which is preliminary data.</text>
</comment>
<dbReference type="NCBIfam" id="TIGR01766">
    <property type="entry name" value="IS200/IS605 family accessory protein TnpB-like domain"/>
    <property type="match status" value="1"/>
</dbReference>
<evidence type="ECO:0000256" key="3">
    <source>
        <dbReference type="ARBA" id="ARBA00022578"/>
    </source>
</evidence>
<proteinExistence type="inferred from homology"/>
<keyword evidence="4" id="KW-0479">Metal-binding</keyword>
<dbReference type="Proteomes" id="UP001527099">
    <property type="component" value="Unassembled WGS sequence"/>
</dbReference>
<evidence type="ECO:0000259" key="10">
    <source>
        <dbReference type="Pfam" id="PF12323"/>
    </source>
</evidence>
<protein>
    <submittedName>
        <fullName evidence="11">IS200/IS605 family element RNA-guided endonuclease TnpB</fullName>
    </submittedName>
</protein>
<feature type="domain" description="Probable transposase IS891/IS1136/IS1341" evidence="8">
    <location>
        <begin position="166"/>
        <end position="277"/>
    </location>
</feature>
<dbReference type="NCBIfam" id="NF040570">
    <property type="entry name" value="guided_TnpB"/>
    <property type="match status" value="1"/>
</dbReference>
<evidence type="ECO:0000256" key="2">
    <source>
        <dbReference type="ARBA" id="ARBA00011044"/>
    </source>
</evidence>
<feature type="domain" description="Transposase putative helix-turn-helix" evidence="10">
    <location>
        <begin position="1"/>
        <end position="48"/>
    </location>
</feature>
<dbReference type="Pfam" id="PF12323">
    <property type="entry name" value="HTH_OrfB_IS605"/>
    <property type="match status" value="1"/>
</dbReference>
<evidence type="ECO:0000256" key="4">
    <source>
        <dbReference type="ARBA" id="ARBA00022723"/>
    </source>
</evidence>
<organism evidence="11 12">
    <name type="scientific">Paenibacillus alginolyticus</name>
    <dbReference type="NCBI Taxonomy" id="59839"/>
    <lineage>
        <taxon>Bacteria</taxon>
        <taxon>Bacillati</taxon>
        <taxon>Bacillota</taxon>
        <taxon>Bacilli</taxon>
        <taxon>Bacillales</taxon>
        <taxon>Paenibacillaceae</taxon>
        <taxon>Paenibacillus</taxon>
    </lineage>
</organism>
<keyword evidence="7" id="KW-0233">DNA recombination</keyword>
<dbReference type="InterPro" id="IPR001959">
    <property type="entry name" value="Transposase"/>
</dbReference>
<dbReference type="InterPro" id="IPR010095">
    <property type="entry name" value="Cas12f1-like_TNB"/>
</dbReference>
<keyword evidence="3" id="KW-0815">Transposition</keyword>
<keyword evidence="11" id="KW-0540">Nuclease</keyword>